<name>A0A9C7QWY8_9GAMM</name>
<comment type="caution">
    <text evidence="15">The sequence shown here is derived from an EMBL/GenBank/DDBJ whole genome shotgun (WGS) entry which is preliminary data.</text>
</comment>
<evidence type="ECO:0000256" key="4">
    <source>
        <dbReference type="ARBA" id="ARBA00022729"/>
    </source>
</evidence>
<reference evidence="15 16" key="1">
    <citation type="journal article" date="2018" name="Nat. Biotechnol.">
        <title>A standardized bacterial taxonomy based on genome phylogeny substantially revises the tree of life.</title>
        <authorList>
            <person name="Parks D.H."/>
            <person name="Chuvochina M."/>
            <person name="Waite D.W."/>
            <person name="Rinke C."/>
            <person name="Skarshewski A."/>
            <person name="Chaumeil P.A."/>
            <person name="Hugenholtz P."/>
        </authorList>
    </citation>
    <scope>NUCLEOTIDE SEQUENCE [LARGE SCALE GENOMIC DNA]</scope>
    <source>
        <strain evidence="15">UBA11264</strain>
    </source>
</reference>
<dbReference type="RefSeq" id="WP_278431552.1">
    <property type="nucleotide sequence ID" value="NZ_DPSM01000022.1"/>
</dbReference>
<dbReference type="InterPro" id="IPR006103">
    <property type="entry name" value="Glyco_hydro_2_cat"/>
</dbReference>
<evidence type="ECO:0000259" key="12">
    <source>
        <dbReference type="Pfam" id="PF02836"/>
    </source>
</evidence>
<evidence type="ECO:0000256" key="8">
    <source>
        <dbReference type="ARBA" id="ARBA00041069"/>
    </source>
</evidence>
<evidence type="ECO:0000256" key="6">
    <source>
        <dbReference type="ARBA" id="ARBA00023295"/>
    </source>
</evidence>
<evidence type="ECO:0000259" key="13">
    <source>
        <dbReference type="Pfam" id="PF17786"/>
    </source>
</evidence>
<evidence type="ECO:0000259" key="11">
    <source>
        <dbReference type="Pfam" id="PF00703"/>
    </source>
</evidence>
<feature type="domain" description="Glycoside hydrolase family 2 catalytic" evidence="12">
    <location>
        <begin position="322"/>
        <end position="476"/>
    </location>
</feature>
<dbReference type="AlphaFoldDB" id="A0A9C7QWY8"/>
<dbReference type="InterPro" id="IPR050887">
    <property type="entry name" value="Beta-mannosidase_GH2"/>
</dbReference>
<comment type="pathway">
    <text evidence="2">Glycan metabolism; N-glycan degradation.</text>
</comment>
<organism evidence="15 16">
    <name type="scientific">Serratia grimesii</name>
    <dbReference type="NCBI Taxonomy" id="82995"/>
    <lineage>
        <taxon>Bacteria</taxon>
        <taxon>Pseudomonadati</taxon>
        <taxon>Pseudomonadota</taxon>
        <taxon>Gammaproteobacteria</taxon>
        <taxon>Enterobacterales</taxon>
        <taxon>Yersiniaceae</taxon>
        <taxon>Serratia</taxon>
    </lineage>
</organism>
<dbReference type="GO" id="GO:0006516">
    <property type="term" value="P:glycoprotein catabolic process"/>
    <property type="evidence" value="ECO:0007669"/>
    <property type="project" value="TreeGrafter"/>
</dbReference>
<accession>A0A9C7QWY8</accession>
<dbReference type="PANTHER" id="PTHR43730">
    <property type="entry name" value="BETA-MANNOSIDASE"/>
    <property type="match status" value="1"/>
</dbReference>
<keyword evidence="4 10" id="KW-0732">Signal</keyword>
<evidence type="ECO:0000313" key="15">
    <source>
        <dbReference type="EMBL" id="HCK01615.1"/>
    </source>
</evidence>
<feature type="signal peptide" evidence="10">
    <location>
        <begin position="1"/>
        <end position="25"/>
    </location>
</feature>
<gene>
    <name evidence="15" type="ORF">DHV72_16585</name>
</gene>
<feature type="domain" description="Mannosidase Ig/CBM-like" evidence="13">
    <location>
        <begin position="651"/>
        <end position="728"/>
    </location>
</feature>
<dbReference type="EMBL" id="DPSM01000022">
    <property type="protein sequence ID" value="HCK01615.1"/>
    <property type="molecule type" value="Genomic_DNA"/>
</dbReference>
<dbReference type="SUPFAM" id="SSF49303">
    <property type="entry name" value="beta-Galactosidase/glucuronidase domain"/>
    <property type="match status" value="2"/>
</dbReference>
<dbReference type="InterPro" id="IPR008979">
    <property type="entry name" value="Galactose-bd-like_sf"/>
</dbReference>
<dbReference type="EC" id="3.2.1.25" evidence="3"/>
<dbReference type="SUPFAM" id="SSF51445">
    <property type="entry name" value="(Trans)glycosidases"/>
    <property type="match status" value="1"/>
</dbReference>
<dbReference type="InterPro" id="IPR006102">
    <property type="entry name" value="Ig-like_GH2"/>
</dbReference>
<dbReference type="InterPro" id="IPR041447">
    <property type="entry name" value="Mannosidase_ig"/>
</dbReference>
<feature type="domain" description="Beta-mannosidase-like galactose-binding" evidence="14">
    <location>
        <begin position="75"/>
        <end position="151"/>
    </location>
</feature>
<keyword evidence="6" id="KW-0326">Glycosidase</keyword>
<dbReference type="PROSITE" id="PS51257">
    <property type="entry name" value="PROKAR_LIPOPROTEIN"/>
    <property type="match status" value="1"/>
</dbReference>
<feature type="domain" description="Glycoside hydrolase family 2 immunoglobulin-like beta-sandwich" evidence="11">
    <location>
        <begin position="218"/>
        <end position="312"/>
    </location>
</feature>
<feature type="chain" id="PRO_5039578129" description="Beta-mannosidase B" evidence="10">
    <location>
        <begin position="26"/>
        <end position="736"/>
    </location>
</feature>
<dbReference type="GO" id="GO:0005975">
    <property type="term" value="P:carbohydrate metabolic process"/>
    <property type="evidence" value="ECO:0007669"/>
    <property type="project" value="InterPro"/>
</dbReference>
<protein>
    <recommendedName>
        <fullName evidence="8">Beta-mannosidase B</fullName>
        <ecNumber evidence="3">3.2.1.25</ecNumber>
    </recommendedName>
    <alternativeName>
        <fullName evidence="9">Mannanase B</fullName>
    </alternativeName>
</protein>
<dbReference type="Pfam" id="PF00703">
    <property type="entry name" value="Glyco_hydro_2"/>
    <property type="match status" value="1"/>
</dbReference>
<evidence type="ECO:0000259" key="14">
    <source>
        <dbReference type="Pfam" id="PF22666"/>
    </source>
</evidence>
<comment type="catalytic activity">
    <reaction evidence="1">
        <text>Hydrolysis of terminal, non-reducing beta-D-mannose residues in beta-D-mannosides.</text>
        <dbReference type="EC" id="3.2.1.25"/>
    </reaction>
</comment>
<dbReference type="InterPro" id="IPR017853">
    <property type="entry name" value="GH"/>
</dbReference>
<evidence type="ECO:0000256" key="3">
    <source>
        <dbReference type="ARBA" id="ARBA00012754"/>
    </source>
</evidence>
<evidence type="ECO:0000256" key="5">
    <source>
        <dbReference type="ARBA" id="ARBA00022801"/>
    </source>
</evidence>
<dbReference type="SUPFAM" id="SSF49785">
    <property type="entry name" value="Galactose-binding domain-like"/>
    <property type="match status" value="1"/>
</dbReference>
<evidence type="ECO:0000256" key="1">
    <source>
        <dbReference type="ARBA" id="ARBA00000829"/>
    </source>
</evidence>
<evidence type="ECO:0000313" key="16">
    <source>
        <dbReference type="Proteomes" id="UP000262210"/>
    </source>
</evidence>
<evidence type="ECO:0000256" key="7">
    <source>
        <dbReference type="ARBA" id="ARBA00038429"/>
    </source>
</evidence>
<dbReference type="Gene3D" id="2.60.40.10">
    <property type="entry name" value="Immunoglobulins"/>
    <property type="match status" value="1"/>
</dbReference>
<dbReference type="Gene3D" id="2.60.120.260">
    <property type="entry name" value="Galactose-binding domain-like"/>
    <property type="match status" value="1"/>
</dbReference>
<dbReference type="GO" id="GO:0004567">
    <property type="term" value="F:beta-mannosidase activity"/>
    <property type="evidence" value="ECO:0007669"/>
    <property type="project" value="UniProtKB-EC"/>
</dbReference>
<keyword evidence="5 15" id="KW-0378">Hydrolase</keyword>
<evidence type="ECO:0000256" key="10">
    <source>
        <dbReference type="SAM" id="SignalP"/>
    </source>
</evidence>
<dbReference type="Proteomes" id="UP000262210">
    <property type="component" value="Unassembled WGS sequence"/>
</dbReference>
<dbReference type="PANTHER" id="PTHR43730:SF1">
    <property type="entry name" value="BETA-MANNOSIDASE"/>
    <property type="match status" value="1"/>
</dbReference>
<dbReference type="Pfam" id="PF17786">
    <property type="entry name" value="Mannosidase_ig"/>
    <property type="match status" value="1"/>
</dbReference>
<evidence type="ECO:0000256" key="2">
    <source>
        <dbReference type="ARBA" id="ARBA00004740"/>
    </source>
</evidence>
<dbReference type="Pfam" id="PF22666">
    <property type="entry name" value="Glyco_hydro_2_N2"/>
    <property type="match status" value="1"/>
</dbReference>
<comment type="similarity">
    <text evidence="7">Belongs to the glycosyl hydrolase 2 family. Beta-mannosidase B subfamily.</text>
</comment>
<dbReference type="InterPro" id="IPR054593">
    <property type="entry name" value="Beta-mannosidase-like_N2"/>
</dbReference>
<proteinExistence type="inferred from homology"/>
<dbReference type="Pfam" id="PF02836">
    <property type="entry name" value="Glyco_hydro_2_C"/>
    <property type="match status" value="1"/>
</dbReference>
<dbReference type="Gene3D" id="3.20.20.80">
    <property type="entry name" value="Glycosidases"/>
    <property type="match status" value="1"/>
</dbReference>
<sequence length="736" mass="83516">MKNWLLLTPLLICACAQQSTLPPQAWDISLDGTWQFTDANAPNNATSAVTDLTQTWRNIKVPANWYSEGVDHQGALWYRTTFSVPPLAADQMATLIFDGVDYQTDAWLNTQYVGRHQGYFQRFQFDITDSLHTRNQLLVKVDSPFEALGKTWPLHKQVIKGVLSQHDTRPGGAWSPQGQDANSGGIWQPVAVHISRGAAIDMITALPNWQMGLDNPNLHIRLSYRVNRPRTATLTVRLIPDNFKGKSYAVTKSVVLDGTSQTPMSLSAELPMPQAKLWWPRGEGAPNMYRIEATLSDNGGMLDQRISYTGLRQIRWDTQNTRWQLNGRSIFLRGTNYIGSPWLGTMTGNLYRRDLLMMRNANINAVRVHGHIASPAFYEQADALGMLLWQDMPLQWGYDDSRAFAQEAARQAGDMLQQLANHPSVIVWAGQNEPPFDSPWMKQRFPDWTPSMNRALAESVAAVLSQDQTRIVHPWSSVNEHYWQGWYFGAANDFLKPAKSQIISEYGAQALPNLDTLRTIIPPSHLWPATSAPEDPGWEIWKYHNFQPEQAFGLAKISRGNNIDEFIANTQNYQADVIQLAAESYRRQRYQPVAALFQFMFSETWPSINWAVVDYNRHPKKGYFALQRAYQPILPSIEPITLDWLPGKTGTIGLWVINDRWQNYENVQLSWRLIQEASELSQGKMTLNLPADSGRKVNEIKVTPHTRSPMLLVTEIHDSEGRLLSENSRSFTVGAK</sequence>
<evidence type="ECO:0000256" key="9">
    <source>
        <dbReference type="ARBA" id="ARBA00041614"/>
    </source>
</evidence>
<dbReference type="InterPro" id="IPR013783">
    <property type="entry name" value="Ig-like_fold"/>
</dbReference>
<dbReference type="InterPro" id="IPR036156">
    <property type="entry name" value="Beta-gal/glucu_dom_sf"/>
</dbReference>